<dbReference type="InterPro" id="IPR001322">
    <property type="entry name" value="Lamin_tail_dom"/>
</dbReference>
<dbReference type="PROSITE" id="PS51841">
    <property type="entry name" value="LTD"/>
    <property type="match status" value="1"/>
</dbReference>
<dbReference type="Pfam" id="PF00932">
    <property type="entry name" value="LTD"/>
    <property type="match status" value="1"/>
</dbReference>
<gene>
    <name evidence="2" type="ORF">METZ01_LOCUS163153</name>
</gene>
<organism evidence="2">
    <name type="scientific">marine metagenome</name>
    <dbReference type="NCBI Taxonomy" id="408172"/>
    <lineage>
        <taxon>unclassified sequences</taxon>
        <taxon>metagenomes</taxon>
        <taxon>ecological metagenomes</taxon>
    </lineage>
</organism>
<dbReference type="SUPFAM" id="SSF74853">
    <property type="entry name" value="Lamin A/C globular tail domain"/>
    <property type="match status" value="1"/>
</dbReference>
<name>A0A382B9F7_9ZZZZ</name>
<evidence type="ECO:0000313" key="2">
    <source>
        <dbReference type="EMBL" id="SVB10299.1"/>
    </source>
</evidence>
<evidence type="ECO:0000259" key="1">
    <source>
        <dbReference type="PROSITE" id="PS51841"/>
    </source>
</evidence>
<reference evidence="2" key="1">
    <citation type="submission" date="2018-05" db="EMBL/GenBank/DDBJ databases">
        <authorList>
            <person name="Lanie J.A."/>
            <person name="Ng W.-L."/>
            <person name="Kazmierczak K.M."/>
            <person name="Andrzejewski T.M."/>
            <person name="Davidsen T.M."/>
            <person name="Wayne K.J."/>
            <person name="Tettelin H."/>
            <person name="Glass J.I."/>
            <person name="Rusch D."/>
            <person name="Podicherti R."/>
            <person name="Tsui H.-C.T."/>
            <person name="Winkler M.E."/>
        </authorList>
    </citation>
    <scope>NUCLEOTIDE SEQUENCE</scope>
</reference>
<dbReference type="EMBL" id="UINC01028752">
    <property type="protein sequence ID" value="SVB10299.1"/>
    <property type="molecule type" value="Genomic_DNA"/>
</dbReference>
<proteinExistence type="predicted"/>
<sequence length="193" mass="21729">MVIWIQFYWKKLRGKTPMKITSNNLTRFISFFIVLIIFSCEDKKSSDTGGLFINEFLAKNDSCCPDEMGDYDDWVELYNSGSSPIDVGGMYITDDLEDELYRIPKTDNTLTTVPGEGYLILWLDKDEEQGPQHIGIKLSTDGESIILFDSDSTTIIDSLSFEAQEADISMGRSPDGSNNWVKFTTPTLGTSNK</sequence>
<accession>A0A382B9F7</accession>
<feature type="domain" description="LTD" evidence="1">
    <location>
        <begin position="39"/>
        <end position="163"/>
    </location>
</feature>
<protein>
    <recommendedName>
        <fullName evidence="1">LTD domain-containing protein</fullName>
    </recommendedName>
</protein>
<dbReference type="AlphaFoldDB" id="A0A382B9F7"/>
<dbReference type="InterPro" id="IPR036415">
    <property type="entry name" value="Lamin_tail_dom_sf"/>
</dbReference>